<name>A0ABT0GE55_9GAMM</name>
<feature type="coiled-coil region" evidence="1">
    <location>
        <begin position="35"/>
        <end position="69"/>
    </location>
</feature>
<sequence>MILRRLAQHLREQNWTAISIEFVLLVAGVFLGIQVANWNESRNEAERARQNLERIAVDLRSDREALERRVVFWGEVAEHGRAAIRYAETGELREGSAWKTLLSFYQASQLFPYVPMDTTYQELVSAGEIGLFSSAELRTALADYYVRGAGPAANFLFRTEPEYRRLVRGLTPAPAASWVWRACHRMPGIDEQELLECESPIPEVDAQAVLDVYLEDPQMLRELRFWITNLEVMTGLIINHQGSAERLAGQINEALNP</sequence>
<reference evidence="2" key="1">
    <citation type="submission" date="2022-04" db="EMBL/GenBank/DDBJ databases">
        <title>Lysobacter sp. CAU 1642 isolated from sea sand.</title>
        <authorList>
            <person name="Kim W."/>
        </authorList>
    </citation>
    <scope>NUCLEOTIDE SEQUENCE</scope>
    <source>
        <strain evidence="2">CAU 1642</strain>
    </source>
</reference>
<protein>
    <submittedName>
        <fullName evidence="2">Uncharacterized protein</fullName>
    </submittedName>
</protein>
<evidence type="ECO:0000256" key="1">
    <source>
        <dbReference type="SAM" id="Coils"/>
    </source>
</evidence>
<gene>
    <name evidence="2" type="ORF">M0G41_03465</name>
</gene>
<dbReference type="EMBL" id="JALNMH010000002">
    <property type="protein sequence ID" value="MCK7592723.1"/>
    <property type="molecule type" value="Genomic_DNA"/>
</dbReference>
<proteinExistence type="predicted"/>
<comment type="caution">
    <text evidence="2">The sequence shown here is derived from an EMBL/GenBank/DDBJ whole genome shotgun (WGS) entry which is preliminary data.</text>
</comment>
<keyword evidence="1" id="KW-0175">Coiled coil</keyword>
<dbReference type="Proteomes" id="UP001431449">
    <property type="component" value="Unassembled WGS sequence"/>
</dbReference>
<evidence type="ECO:0000313" key="3">
    <source>
        <dbReference type="Proteomes" id="UP001431449"/>
    </source>
</evidence>
<evidence type="ECO:0000313" key="2">
    <source>
        <dbReference type="EMBL" id="MCK7592723.1"/>
    </source>
</evidence>
<organism evidence="2 3">
    <name type="scientific">Pseudomarimonas salicorniae</name>
    <dbReference type="NCBI Taxonomy" id="2933270"/>
    <lineage>
        <taxon>Bacteria</taxon>
        <taxon>Pseudomonadati</taxon>
        <taxon>Pseudomonadota</taxon>
        <taxon>Gammaproteobacteria</taxon>
        <taxon>Lysobacterales</taxon>
        <taxon>Lysobacteraceae</taxon>
        <taxon>Pseudomarimonas</taxon>
    </lineage>
</organism>
<accession>A0ABT0GE55</accession>
<keyword evidence="3" id="KW-1185">Reference proteome</keyword>
<dbReference type="RefSeq" id="WP_248205055.1">
    <property type="nucleotide sequence ID" value="NZ_JALNMH010000002.1"/>
</dbReference>